<sequence length="66" mass="7437">MFMFSSGNCSYYFVIYESCLDLEILKTRKHGLDRFQLFDETVTSPDPNLISCSRPVSSSAVVVCST</sequence>
<dbReference type="Proteomes" id="UP001159042">
    <property type="component" value="Unassembled WGS sequence"/>
</dbReference>
<reference evidence="1 2" key="1">
    <citation type="journal article" date="2023" name="Insect Mol. Biol.">
        <title>Genome sequencing provides insights into the evolution of gene families encoding plant cell wall-degrading enzymes in longhorned beetles.</title>
        <authorList>
            <person name="Shin N.R."/>
            <person name="Okamura Y."/>
            <person name="Kirsch R."/>
            <person name="Pauchet Y."/>
        </authorList>
    </citation>
    <scope>NUCLEOTIDE SEQUENCE [LARGE SCALE GENOMIC DNA]</scope>
    <source>
        <strain evidence="1">EAD_L_NR</strain>
    </source>
</reference>
<comment type="caution">
    <text evidence="1">The sequence shown here is derived from an EMBL/GenBank/DDBJ whole genome shotgun (WGS) entry which is preliminary data.</text>
</comment>
<gene>
    <name evidence="1" type="ORF">NQ315_001528</name>
</gene>
<organism evidence="1 2">
    <name type="scientific">Exocentrus adspersus</name>
    <dbReference type="NCBI Taxonomy" id="1586481"/>
    <lineage>
        <taxon>Eukaryota</taxon>
        <taxon>Metazoa</taxon>
        <taxon>Ecdysozoa</taxon>
        <taxon>Arthropoda</taxon>
        <taxon>Hexapoda</taxon>
        <taxon>Insecta</taxon>
        <taxon>Pterygota</taxon>
        <taxon>Neoptera</taxon>
        <taxon>Endopterygota</taxon>
        <taxon>Coleoptera</taxon>
        <taxon>Polyphaga</taxon>
        <taxon>Cucujiformia</taxon>
        <taxon>Chrysomeloidea</taxon>
        <taxon>Cerambycidae</taxon>
        <taxon>Lamiinae</taxon>
        <taxon>Acanthocinini</taxon>
        <taxon>Exocentrus</taxon>
    </lineage>
</organism>
<dbReference type="AlphaFoldDB" id="A0AAV8W9S4"/>
<protein>
    <submittedName>
        <fullName evidence="1">Uncharacterized protein</fullName>
    </submittedName>
</protein>
<name>A0AAV8W9S4_9CUCU</name>
<accession>A0AAV8W9S4</accession>
<evidence type="ECO:0000313" key="1">
    <source>
        <dbReference type="EMBL" id="KAJ8922980.1"/>
    </source>
</evidence>
<keyword evidence="2" id="KW-1185">Reference proteome</keyword>
<dbReference type="EMBL" id="JANEYG010000005">
    <property type="protein sequence ID" value="KAJ8922980.1"/>
    <property type="molecule type" value="Genomic_DNA"/>
</dbReference>
<evidence type="ECO:0000313" key="2">
    <source>
        <dbReference type="Proteomes" id="UP001159042"/>
    </source>
</evidence>
<proteinExistence type="predicted"/>